<comment type="caution">
    <text evidence="1">The sequence shown here is derived from an EMBL/GenBank/DDBJ whole genome shotgun (WGS) entry which is preliminary data.</text>
</comment>
<name>A0ABW0RLE2_9GAMM</name>
<sequence length="428" mass="46228">MKRKWIIAGAVVLVVAGALPWGVGYLTEYQWQQATTEVNDAQPFMHMETSDYRRGILGSDIQLAVVIANPETGDSHRYRLHADVSHGVTGSLIHLRPVDGWSAADANWFAGKEPKLTLETRVWGTATLTFDVPATRIRNPESGESVTLSPGTAKLEFSDQGQEVHAFAQVSDVTLTNGDAELRFSGVHLQQIMEHLSGEVWTGNGELSLASMSLSPKTGASVSLEGLRIASSSESRDDGARLDSRMDVNLKSVSSEAGTYGPHRLVVALNDLDVASWDAFTSGLSSLQEVSQSDAGAPDMEQQMAAIQQMNGALRDLAAAGFEFAIPELSIATPEGEVKGTMSVRHPELSGDDRSGMLLVMQRLTGTLHFGLPLSLVENYPEIRMQAAPMIKQGLLVEKGERLVMDATLNDMVVKVNKDIEVPLPPVL</sequence>
<gene>
    <name evidence="1" type="ORF">ACFPQA_09230</name>
</gene>
<protein>
    <submittedName>
        <fullName evidence="1">YdgA family protein</fullName>
    </submittedName>
</protein>
<evidence type="ECO:0000313" key="1">
    <source>
        <dbReference type="EMBL" id="MFC5545233.1"/>
    </source>
</evidence>
<proteinExistence type="predicted"/>
<dbReference type="Proteomes" id="UP001596055">
    <property type="component" value="Unassembled WGS sequence"/>
</dbReference>
<accession>A0ABW0RLE2</accession>
<reference evidence="2" key="1">
    <citation type="journal article" date="2019" name="Int. J. Syst. Evol. Microbiol.">
        <title>The Global Catalogue of Microorganisms (GCM) 10K type strain sequencing project: providing services to taxonomists for standard genome sequencing and annotation.</title>
        <authorList>
            <consortium name="The Broad Institute Genomics Platform"/>
            <consortium name="The Broad Institute Genome Sequencing Center for Infectious Disease"/>
            <person name="Wu L."/>
            <person name="Ma J."/>
        </authorList>
    </citation>
    <scope>NUCLEOTIDE SEQUENCE [LARGE SCALE GENOMIC DNA]</scope>
    <source>
        <strain evidence="2">CGMCC 4.1799</strain>
    </source>
</reference>
<dbReference type="EMBL" id="JBHSNL010000001">
    <property type="protein sequence ID" value="MFC5545233.1"/>
    <property type="molecule type" value="Genomic_DNA"/>
</dbReference>
<dbReference type="Pfam" id="PF06097">
    <property type="entry name" value="DUF945"/>
    <property type="match status" value="1"/>
</dbReference>
<keyword evidence="2" id="KW-1185">Reference proteome</keyword>
<dbReference type="RefSeq" id="WP_248155815.1">
    <property type="nucleotide sequence ID" value="NZ_JAKZAJ010000002.1"/>
</dbReference>
<evidence type="ECO:0000313" key="2">
    <source>
        <dbReference type="Proteomes" id="UP001596055"/>
    </source>
</evidence>
<dbReference type="InterPro" id="IPR010352">
    <property type="entry name" value="DUF945"/>
</dbReference>
<organism evidence="1 2">
    <name type="scientific">Marinobacter koreensis</name>
    <dbReference type="NCBI Taxonomy" id="335974"/>
    <lineage>
        <taxon>Bacteria</taxon>
        <taxon>Pseudomonadati</taxon>
        <taxon>Pseudomonadota</taxon>
        <taxon>Gammaproteobacteria</taxon>
        <taxon>Pseudomonadales</taxon>
        <taxon>Marinobacteraceae</taxon>
        <taxon>Marinobacter</taxon>
    </lineage>
</organism>